<dbReference type="Gene3D" id="2.60.40.1820">
    <property type="match status" value="1"/>
</dbReference>
<keyword evidence="2 5" id="KW-0812">Transmembrane</keyword>
<dbReference type="InterPro" id="IPR044839">
    <property type="entry name" value="NDR1-like"/>
</dbReference>
<comment type="subcellular location">
    <subcellularLocation>
        <location evidence="1">Membrane</location>
        <topology evidence="1">Single-pass membrane protein</topology>
    </subcellularLocation>
</comment>
<dbReference type="PANTHER" id="PTHR31234:SF2">
    <property type="entry name" value="OS05G0199100 PROTEIN"/>
    <property type="match status" value="1"/>
</dbReference>
<dbReference type="Proteomes" id="UP000515151">
    <property type="component" value="Chromosome 3"/>
</dbReference>
<dbReference type="GO" id="GO:0005886">
    <property type="term" value="C:plasma membrane"/>
    <property type="evidence" value="ECO:0007669"/>
    <property type="project" value="TreeGrafter"/>
</dbReference>
<feature type="domain" description="Late embryogenesis abundant protein LEA-2 subgroup" evidence="6">
    <location>
        <begin position="154"/>
        <end position="255"/>
    </location>
</feature>
<feature type="transmembrane region" description="Helical" evidence="5">
    <location>
        <begin position="98"/>
        <end position="122"/>
    </location>
</feature>
<evidence type="ECO:0000256" key="5">
    <source>
        <dbReference type="SAM" id="Phobius"/>
    </source>
</evidence>
<organism evidence="7 8">
    <name type="scientific">Punica granatum</name>
    <name type="common">Pomegranate</name>
    <dbReference type="NCBI Taxonomy" id="22663"/>
    <lineage>
        <taxon>Eukaryota</taxon>
        <taxon>Viridiplantae</taxon>
        <taxon>Streptophyta</taxon>
        <taxon>Embryophyta</taxon>
        <taxon>Tracheophyta</taxon>
        <taxon>Spermatophyta</taxon>
        <taxon>Magnoliopsida</taxon>
        <taxon>eudicotyledons</taxon>
        <taxon>Gunneridae</taxon>
        <taxon>Pentapetalae</taxon>
        <taxon>rosids</taxon>
        <taxon>malvids</taxon>
        <taxon>Myrtales</taxon>
        <taxon>Lythraceae</taxon>
        <taxon>Punica</taxon>
    </lineage>
</organism>
<dbReference type="Pfam" id="PF03168">
    <property type="entry name" value="LEA_2"/>
    <property type="match status" value="1"/>
</dbReference>
<reference evidence="7" key="1">
    <citation type="journal article" date="2020" name="Plant Biotechnol. J.">
        <title>The pomegranate (Punica granatum L.) draft genome dissects genetic divergence between soft- and hard-seeded cultivars.</title>
        <authorList>
            <person name="Luo X."/>
            <person name="Li H."/>
            <person name="Wu Z."/>
            <person name="Yao W."/>
            <person name="Zhao P."/>
            <person name="Cao D."/>
            <person name="Yu H."/>
            <person name="Li K."/>
            <person name="Poudel K."/>
            <person name="Zhao D."/>
            <person name="Zhang F."/>
            <person name="Xia X."/>
            <person name="Chen L."/>
            <person name="Wang Q."/>
            <person name="Jing D."/>
            <person name="Cao S."/>
        </authorList>
    </citation>
    <scope>NUCLEOTIDE SEQUENCE [LARGE SCALE GENOMIC DNA]</scope>
    <source>
        <strain evidence="7">cv. Tunisia</strain>
    </source>
</reference>
<proteinExistence type="predicted"/>
<dbReference type="OrthoDB" id="777167at2759"/>
<protein>
    <submittedName>
        <fullName evidence="8">NDR1/HIN1-like protein 13</fullName>
    </submittedName>
</protein>
<dbReference type="GO" id="GO:0098542">
    <property type="term" value="P:defense response to other organism"/>
    <property type="evidence" value="ECO:0007669"/>
    <property type="project" value="InterPro"/>
</dbReference>
<keyword evidence="3 5" id="KW-1133">Transmembrane helix</keyword>
<accession>A0A6P8CSI9</accession>
<dbReference type="InterPro" id="IPR004864">
    <property type="entry name" value="LEA_2"/>
</dbReference>
<sequence>MFDVLSSLSQPQPNYTHLSDRSASLFLAHTFSIERRAAMSERIYPASRPAANGTASVAAATKPPFPATKAQLYGTTRPTYRPQPQSHRRQGCCCTLCIWLTLTVIALLFLAAIATAILYLMYHPHRPTFSVTALKISALNLTSSSLTSKFDVSVTARNPNKHVTYSYDPVSISIYTNKIDIGDGSIPAFVHGKENITSLRTSVISNKQQLDSNSAGTLRSQLKSKNLDMEIKIDTKVRAKMGGMKTPRVGIRVTCRGIKASVPTGKSSSRASTANAKCKVDMRIKIWKWVF</sequence>
<evidence type="ECO:0000259" key="6">
    <source>
        <dbReference type="Pfam" id="PF03168"/>
    </source>
</evidence>
<gene>
    <name evidence="8" type="primary">LOC116198983</name>
</gene>
<dbReference type="GeneID" id="116198983"/>
<dbReference type="AlphaFoldDB" id="A0A6P8CSI9"/>
<name>A0A6P8CSI9_PUNGR</name>
<dbReference type="SUPFAM" id="SSF117070">
    <property type="entry name" value="LEA14-like"/>
    <property type="match status" value="1"/>
</dbReference>
<keyword evidence="7" id="KW-1185">Reference proteome</keyword>
<evidence type="ECO:0000256" key="2">
    <source>
        <dbReference type="ARBA" id="ARBA00022692"/>
    </source>
</evidence>
<evidence type="ECO:0000256" key="3">
    <source>
        <dbReference type="ARBA" id="ARBA00022989"/>
    </source>
</evidence>
<evidence type="ECO:0000256" key="4">
    <source>
        <dbReference type="ARBA" id="ARBA00023136"/>
    </source>
</evidence>
<evidence type="ECO:0000256" key="1">
    <source>
        <dbReference type="ARBA" id="ARBA00004167"/>
    </source>
</evidence>
<keyword evidence="4 5" id="KW-0472">Membrane</keyword>
<evidence type="ECO:0000313" key="8">
    <source>
        <dbReference type="RefSeq" id="XP_031385124.1"/>
    </source>
</evidence>
<dbReference type="RefSeq" id="XP_031385124.1">
    <property type="nucleotide sequence ID" value="XM_031529264.1"/>
</dbReference>
<evidence type="ECO:0000313" key="7">
    <source>
        <dbReference type="Proteomes" id="UP000515151"/>
    </source>
</evidence>
<reference evidence="8" key="2">
    <citation type="submission" date="2025-08" db="UniProtKB">
        <authorList>
            <consortium name="RefSeq"/>
        </authorList>
    </citation>
    <scope>IDENTIFICATION</scope>
    <source>
        <tissue evidence="8">Leaf</tissue>
    </source>
</reference>
<dbReference type="PANTHER" id="PTHR31234">
    <property type="entry name" value="LATE EMBRYOGENESIS ABUNDANT (LEA) HYDROXYPROLINE-RICH GLYCOPROTEIN FAMILY"/>
    <property type="match status" value="1"/>
</dbReference>